<dbReference type="KEGG" id="dpte:113796875"/>
<dbReference type="Pfam" id="PF13923">
    <property type="entry name" value="zf-C3HC4_2"/>
    <property type="match status" value="1"/>
</dbReference>
<dbReference type="GO" id="GO:1990841">
    <property type="term" value="F:promoter-specific chromatin binding"/>
    <property type="evidence" value="ECO:0007669"/>
    <property type="project" value="TreeGrafter"/>
</dbReference>
<organism evidence="8 9">
    <name type="scientific">Dermatophagoides pteronyssinus</name>
    <name type="common">European house dust mite</name>
    <dbReference type="NCBI Taxonomy" id="6956"/>
    <lineage>
        <taxon>Eukaryota</taxon>
        <taxon>Metazoa</taxon>
        <taxon>Ecdysozoa</taxon>
        <taxon>Arthropoda</taxon>
        <taxon>Chelicerata</taxon>
        <taxon>Arachnida</taxon>
        <taxon>Acari</taxon>
        <taxon>Acariformes</taxon>
        <taxon>Sarcoptiformes</taxon>
        <taxon>Astigmata</taxon>
        <taxon>Psoroptidia</taxon>
        <taxon>Analgoidea</taxon>
        <taxon>Pyroglyphidae</taxon>
        <taxon>Dermatophagoidinae</taxon>
        <taxon>Dermatophagoides</taxon>
    </lineage>
</organism>
<dbReference type="Pfam" id="PF16207">
    <property type="entry name" value="RAWUL"/>
    <property type="match status" value="1"/>
</dbReference>
<protein>
    <submittedName>
        <fullName evidence="9">Uncharacterized protein LOC113796875</fullName>
    </submittedName>
</protein>
<accession>A0A6P6YCF6</accession>
<feature type="region of interest" description="Disordered" evidence="6">
    <location>
        <begin position="437"/>
        <end position="492"/>
    </location>
</feature>
<feature type="region of interest" description="Disordered" evidence="6">
    <location>
        <begin position="46"/>
        <end position="66"/>
    </location>
</feature>
<feature type="region of interest" description="Disordered" evidence="6">
    <location>
        <begin position="569"/>
        <end position="592"/>
    </location>
</feature>
<feature type="compositionally biased region" description="Low complexity" evidence="6">
    <location>
        <begin position="879"/>
        <end position="896"/>
    </location>
</feature>
<evidence type="ECO:0000259" key="7">
    <source>
        <dbReference type="PROSITE" id="PS50089"/>
    </source>
</evidence>
<feature type="compositionally biased region" description="Low complexity" evidence="6">
    <location>
        <begin position="454"/>
        <end position="487"/>
    </location>
</feature>
<feature type="compositionally biased region" description="Polar residues" evidence="6">
    <location>
        <begin position="859"/>
        <end position="875"/>
    </location>
</feature>
<proteinExistence type="predicted"/>
<comment type="subcellular location">
    <subcellularLocation>
        <location evidence="1">Nucleus</location>
    </subcellularLocation>
</comment>
<feature type="compositionally biased region" description="Low complexity" evidence="6">
    <location>
        <begin position="910"/>
        <end position="956"/>
    </location>
</feature>
<reference evidence="9" key="1">
    <citation type="submission" date="2025-08" db="UniProtKB">
        <authorList>
            <consortium name="RefSeq"/>
        </authorList>
    </citation>
    <scope>IDENTIFICATION</scope>
    <source>
        <strain evidence="9">Airmid</strain>
    </source>
</reference>
<evidence type="ECO:0000256" key="1">
    <source>
        <dbReference type="ARBA" id="ARBA00004123"/>
    </source>
</evidence>
<dbReference type="GO" id="GO:0000122">
    <property type="term" value="P:negative regulation of transcription by RNA polymerase II"/>
    <property type="evidence" value="ECO:0007669"/>
    <property type="project" value="TreeGrafter"/>
</dbReference>
<evidence type="ECO:0000256" key="6">
    <source>
        <dbReference type="SAM" id="MobiDB-lite"/>
    </source>
</evidence>
<dbReference type="Proteomes" id="UP000515146">
    <property type="component" value="Unplaced"/>
</dbReference>
<dbReference type="InterPro" id="IPR001841">
    <property type="entry name" value="Znf_RING"/>
</dbReference>
<dbReference type="Gene3D" id="3.10.20.90">
    <property type="entry name" value="Phosphatidylinositol 3-kinase Catalytic Subunit, Chain A, domain 1"/>
    <property type="match status" value="1"/>
</dbReference>
<dbReference type="AlphaFoldDB" id="A0A6P6YCF6"/>
<feature type="compositionally biased region" description="Low complexity" evidence="6">
    <location>
        <begin position="733"/>
        <end position="745"/>
    </location>
</feature>
<dbReference type="Gene3D" id="3.30.40.10">
    <property type="entry name" value="Zinc/RING finger domain, C3HC4 (zinc finger)"/>
    <property type="match status" value="1"/>
</dbReference>
<feature type="compositionally biased region" description="Low complexity" evidence="6">
    <location>
        <begin position="46"/>
        <end position="65"/>
    </location>
</feature>
<keyword evidence="3 5" id="KW-0863">Zinc-finger</keyword>
<feature type="region of interest" description="Disordered" evidence="6">
    <location>
        <begin position="856"/>
        <end position="963"/>
    </location>
</feature>
<evidence type="ECO:0000313" key="9">
    <source>
        <dbReference type="RefSeq" id="XP_027202965.1"/>
    </source>
</evidence>
<feature type="region of interest" description="Disordered" evidence="6">
    <location>
        <begin position="728"/>
        <end position="828"/>
    </location>
</feature>
<feature type="compositionally biased region" description="Low complexity" evidence="6">
    <location>
        <begin position="569"/>
        <end position="583"/>
    </location>
</feature>
<dbReference type="InterPro" id="IPR013083">
    <property type="entry name" value="Znf_RING/FYVE/PHD"/>
</dbReference>
<feature type="compositionally biased region" description="Low complexity" evidence="6">
    <location>
        <begin position="1006"/>
        <end position="1036"/>
    </location>
</feature>
<dbReference type="InParanoid" id="A0A6P6YCF6"/>
<feature type="region of interest" description="Disordered" evidence="6">
    <location>
        <begin position="1002"/>
        <end position="1114"/>
    </location>
</feature>
<evidence type="ECO:0000256" key="4">
    <source>
        <dbReference type="ARBA" id="ARBA00022833"/>
    </source>
</evidence>
<dbReference type="OrthoDB" id="10264655at2759"/>
<feature type="compositionally biased region" description="Low complexity" evidence="6">
    <location>
        <begin position="1"/>
        <end position="16"/>
    </location>
</feature>
<evidence type="ECO:0000256" key="5">
    <source>
        <dbReference type="PROSITE-ProRule" id="PRU00175"/>
    </source>
</evidence>
<keyword evidence="8" id="KW-1185">Reference proteome</keyword>
<feature type="compositionally biased region" description="Low complexity" evidence="6">
    <location>
        <begin position="808"/>
        <end position="818"/>
    </location>
</feature>
<dbReference type="PROSITE" id="PS50089">
    <property type="entry name" value="ZF_RING_2"/>
    <property type="match status" value="1"/>
</dbReference>
<feature type="compositionally biased region" description="Polar residues" evidence="6">
    <location>
        <begin position="1041"/>
        <end position="1060"/>
    </location>
</feature>
<dbReference type="OMA" id="NENTIRP"/>
<evidence type="ECO:0000256" key="3">
    <source>
        <dbReference type="ARBA" id="ARBA00022771"/>
    </source>
</evidence>
<dbReference type="PANTHER" id="PTHR10825">
    <property type="entry name" value="RING FINGER DOMAIN-CONTAINING, POLYCOMB GROUP COMPONENT"/>
    <property type="match status" value="1"/>
</dbReference>
<dbReference type="RefSeq" id="XP_027202965.1">
    <property type="nucleotide sequence ID" value="XM_027347164.1"/>
</dbReference>
<dbReference type="SUPFAM" id="SSF57850">
    <property type="entry name" value="RING/U-box"/>
    <property type="match status" value="1"/>
</dbReference>
<feature type="compositionally biased region" description="Basic and acidic residues" evidence="6">
    <location>
        <begin position="897"/>
        <end position="909"/>
    </location>
</feature>
<gene>
    <name evidence="9" type="primary">LOC113796875</name>
</gene>
<evidence type="ECO:0000313" key="8">
    <source>
        <dbReference type="Proteomes" id="UP000515146"/>
    </source>
</evidence>
<dbReference type="PANTHER" id="PTHR10825:SF29">
    <property type="entry name" value="POLYCOMB GROUP RING FINGER PROTEIN 1"/>
    <property type="match status" value="1"/>
</dbReference>
<name>A0A6P6YCF6_DERPT</name>
<dbReference type="InterPro" id="IPR032443">
    <property type="entry name" value="RAWUL"/>
</dbReference>
<dbReference type="GO" id="GO:0035102">
    <property type="term" value="C:PRC1 complex"/>
    <property type="evidence" value="ECO:0007669"/>
    <property type="project" value="TreeGrafter"/>
</dbReference>
<feature type="domain" description="RING-type" evidence="7">
    <location>
        <begin position="159"/>
        <end position="198"/>
    </location>
</feature>
<keyword evidence="4" id="KW-0862">Zinc</keyword>
<keyword evidence="2" id="KW-0479">Metal-binding</keyword>
<evidence type="ECO:0000256" key="2">
    <source>
        <dbReference type="ARBA" id="ARBA00022723"/>
    </source>
</evidence>
<feature type="compositionally biased region" description="Low complexity" evidence="6">
    <location>
        <begin position="1061"/>
        <end position="1108"/>
    </location>
</feature>
<dbReference type="GO" id="GO:0008270">
    <property type="term" value="F:zinc ion binding"/>
    <property type="evidence" value="ECO:0007669"/>
    <property type="project" value="UniProtKB-KW"/>
</dbReference>
<feature type="region of interest" description="Disordered" evidence="6">
    <location>
        <begin position="1"/>
        <end position="20"/>
    </location>
</feature>
<dbReference type="FunFam" id="3.30.40.10:FF:000033">
    <property type="entry name" value="Polycomb group RING finger protein 3"/>
    <property type="match status" value="1"/>
</dbReference>
<sequence>MLLSSQNHNQSLSNNHQNHHHNFQNLKKFKKMTTSGMITATKSIGNNQQQSLQQPQQSQHNRNNSMDQGLKQNMMIFNGIRQSSSSSTIHNDRNVSYTFSQKTICSTGQQTNDLKKSSNDINDDGYCIKESITNQQNNNGSGRKRKHPLLSDINEMITCAICSGYFIDATTIVECLDTFCKSCIVNYLETSKSCPICDVPLSKIKPHQSLRQDKLKQSLVYKLIPQIFIDEMKRRRKFYDEHNDQQSFSKEDSGQVSVHSCYFRPNDKISMSIEYLDEPINSTTTPTNNAMINAKISLVNHTMKKTRSSKTIHQQQQNDQNTLQANMNQDCSENMDDDILYIRQEDKPVRRYLLCPAALTILQLKKLISNKYSSFDWFDEFKVEIYYSGQQLKDDYTLMEIAYIYTWGANDPMRFSYCFVRKRTNTQLKAIENSVCEEPSSSSSSMTSKNQKQTASSSSNHQMTSSTRSQTTTNPTTTTSVRNNSTSMINNRCDANVGTTNNNYCPKRIAITNPIQKISTTSSQQQLITKTNPNSRIIIQREYDNYHPGELAKKRPKLMDDNAEFTHTGTQTLSTNTTNNNNNSHHQMPTTTTTTVRITNTTTTTSTGYNVRSTMAKTSVSSSSKSSSITFSRNKNGDFVAKSITTPSVKRSIDSIVSDDKSSSLKTSTTKPTIIKLANGKDNNNSAIKPITHALSPPAIRIKLTTSQNSSPQLIGQIISPIPPEENVTLENSKQQQEQQTTKSSGNLVLRISTKSLESKTIIVPNTQDNNVKSHDPSRSPSTTTTTTKNPELPRSSPSSNRLHKSSDSPPSSSCSPPQLMVDEDDNSIEPKLIVDMDRSNDDSDDDDECSKLVMDINADNSNAKNNVYEQKTNESTQKKTLQTESQQQTLSSPSRSKPESTSKSDDGSCSKQQQQSSPKSSPMKSSPLSVSAILTPTSSTITTTSTSQQRRLSISDNMNNVDKNSLNSLSISITNSTFNNVDNENTIRPKSLASKIVPPLKPYITTSNNNKQQSTSSSKSTRPSSSSSKTSGSSSAVVRMNNNNGPMFGTQSSSTTSAFNSNLLGHSSLQSSSTTLKPSSSSSSSTSRQANSSQSSSSTSSSSSYQSVFPSLK</sequence>